<dbReference type="Proteomes" id="UP000265703">
    <property type="component" value="Unassembled WGS sequence"/>
</dbReference>
<sequence>MGCNLASDLKKTCKGFQDFQALESPNSLNEYQLVLPKSIYFLFEGMVIKIWLPTILSSFCQKPHLLSSLHQVLQSVNVVAHTGHHERHLEYKRMSAANPTRVPI</sequence>
<keyword evidence="2" id="KW-1185">Reference proteome</keyword>
<accession>A0A397SVJ7</accession>
<organism evidence="1 2">
    <name type="scientific">Glomus cerebriforme</name>
    <dbReference type="NCBI Taxonomy" id="658196"/>
    <lineage>
        <taxon>Eukaryota</taxon>
        <taxon>Fungi</taxon>
        <taxon>Fungi incertae sedis</taxon>
        <taxon>Mucoromycota</taxon>
        <taxon>Glomeromycotina</taxon>
        <taxon>Glomeromycetes</taxon>
        <taxon>Glomerales</taxon>
        <taxon>Glomeraceae</taxon>
        <taxon>Glomus</taxon>
    </lineage>
</organism>
<gene>
    <name evidence="1" type="ORF">C1645_824468</name>
</gene>
<dbReference type="OrthoDB" id="2403500at2759"/>
<name>A0A397SVJ7_9GLOM</name>
<dbReference type="EMBL" id="QKYT01000209">
    <property type="protein sequence ID" value="RIA89702.1"/>
    <property type="molecule type" value="Genomic_DNA"/>
</dbReference>
<proteinExistence type="predicted"/>
<dbReference type="AlphaFoldDB" id="A0A397SVJ7"/>
<evidence type="ECO:0000313" key="2">
    <source>
        <dbReference type="Proteomes" id="UP000265703"/>
    </source>
</evidence>
<comment type="caution">
    <text evidence="1">The sequence shown here is derived from an EMBL/GenBank/DDBJ whole genome shotgun (WGS) entry which is preliminary data.</text>
</comment>
<reference evidence="1 2" key="1">
    <citation type="submission" date="2018-06" db="EMBL/GenBank/DDBJ databases">
        <title>Comparative genomics reveals the genomic features of Rhizophagus irregularis, R. cerebriforme, R. diaphanum and Gigaspora rosea, and their symbiotic lifestyle signature.</title>
        <authorList>
            <person name="Morin E."/>
            <person name="San Clemente H."/>
            <person name="Chen E.C.H."/>
            <person name="De La Providencia I."/>
            <person name="Hainaut M."/>
            <person name="Kuo A."/>
            <person name="Kohler A."/>
            <person name="Murat C."/>
            <person name="Tang N."/>
            <person name="Roy S."/>
            <person name="Loubradou J."/>
            <person name="Henrissat B."/>
            <person name="Grigoriev I.V."/>
            <person name="Corradi N."/>
            <person name="Roux C."/>
            <person name="Martin F.M."/>
        </authorList>
    </citation>
    <scope>NUCLEOTIDE SEQUENCE [LARGE SCALE GENOMIC DNA]</scope>
    <source>
        <strain evidence="1 2">DAOM 227022</strain>
    </source>
</reference>
<protein>
    <submittedName>
        <fullName evidence="1">Uncharacterized protein</fullName>
    </submittedName>
</protein>
<evidence type="ECO:0000313" key="1">
    <source>
        <dbReference type="EMBL" id="RIA89702.1"/>
    </source>
</evidence>